<dbReference type="Gene3D" id="3.80.10.10">
    <property type="entry name" value="Ribonuclease Inhibitor"/>
    <property type="match status" value="4"/>
</dbReference>
<evidence type="ECO:0000259" key="6">
    <source>
        <dbReference type="Pfam" id="PF00931"/>
    </source>
</evidence>
<feature type="domain" description="NB-ARC" evidence="6">
    <location>
        <begin position="10"/>
        <end position="130"/>
    </location>
</feature>
<comment type="similarity">
    <text evidence="1">Belongs to the disease resistance NB-LRR family.</text>
</comment>
<evidence type="ECO:0000259" key="7">
    <source>
        <dbReference type="Pfam" id="PF23247"/>
    </source>
</evidence>
<comment type="caution">
    <text evidence="8">The sequence shown here is derived from an EMBL/GenBank/DDBJ whole genome shotgun (WGS) entry which is preliminary data.</text>
</comment>
<dbReference type="Pfam" id="PF13855">
    <property type="entry name" value="LRR_8"/>
    <property type="match status" value="1"/>
</dbReference>
<dbReference type="STRING" id="35608.A0A2U1MG38"/>
<gene>
    <name evidence="8" type="ORF">CTI12_AA381400</name>
</gene>
<dbReference type="GO" id="GO:0051707">
    <property type="term" value="P:response to other organism"/>
    <property type="evidence" value="ECO:0007669"/>
    <property type="project" value="UniProtKB-ARBA"/>
</dbReference>
<keyword evidence="9" id="KW-1185">Reference proteome</keyword>
<reference evidence="8 9" key="1">
    <citation type="journal article" date="2018" name="Mol. Plant">
        <title>The genome of Artemisia annua provides insight into the evolution of Asteraceae family and artemisinin biosynthesis.</title>
        <authorList>
            <person name="Shen Q."/>
            <person name="Zhang L."/>
            <person name="Liao Z."/>
            <person name="Wang S."/>
            <person name="Yan T."/>
            <person name="Shi P."/>
            <person name="Liu M."/>
            <person name="Fu X."/>
            <person name="Pan Q."/>
            <person name="Wang Y."/>
            <person name="Lv Z."/>
            <person name="Lu X."/>
            <person name="Zhang F."/>
            <person name="Jiang W."/>
            <person name="Ma Y."/>
            <person name="Chen M."/>
            <person name="Hao X."/>
            <person name="Li L."/>
            <person name="Tang Y."/>
            <person name="Lv G."/>
            <person name="Zhou Y."/>
            <person name="Sun X."/>
            <person name="Brodelius P.E."/>
            <person name="Rose J.K.C."/>
            <person name="Tang K."/>
        </authorList>
    </citation>
    <scope>NUCLEOTIDE SEQUENCE [LARGE SCALE GENOMIC DNA]</scope>
    <source>
        <strain evidence="9">cv. Huhao1</strain>
        <tissue evidence="8">Leaf</tissue>
    </source>
</reference>
<dbReference type="Gene3D" id="3.40.50.300">
    <property type="entry name" value="P-loop containing nucleotide triphosphate hydrolases"/>
    <property type="match status" value="1"/>
</dbReference>
<keyword evidence="2" id="KW-0433">Leucine-rich repeat</keyword>
<evidence type="ECO:0000256" key="4">
    <source>
        <dbReference type="ARBA" id="ARBA00022821"/>
    </source>
</evidence>
<dbReference type="PANTHER" id="PTHR33463">
    <property type="entry name" value="NB-ARC DOMAIN-CONTAINING PROTEIN-RELATED"/>
    <property type="match status" value="1"/>
</dbReference>
<dbReference type="OrthoDB" id="122245at2759"/>
<protein>
    <submittedName>
        <fullName evidence="8">Disease resistance protein</fullName>
    </submittedName>
</protein>
<dbReference type="GO" id="GO:0043531">
    <property type="term" value="F:ADP binding"/>
    <property type="evidence" value="ECO:0007669"/>
    <property type="project" value="InterPro"/>
</dbReference>
<dbReference type="PROSITE" id="PS51450">
    <property type="entry name" value="LRR"/>
    <property type="match status" value="3"/>
</dbReference>
<keyword evidence="4" id="KW-0611">Plant defense</keyword>
<feature type="region of interest" description="Disordered" evidence="5">
    <location>
        <begin position="149"/>
        <end position="190"/>
    </location>
</feature>
<sequence>MINNSPSQAQKIYEALVLKNKNVNIYGPPGVGKTRIAKRISKRVVKEKIFDLTLWVFMGRKYTKESLLRSIAQQLNLRPTIEEWEDEDDKDQKDDTKVTETEKDIALKMQKKLQGKRILLILDDVLDGKTETENEKKFWEVLKSLKKVPDSDEGGPLEKVPDSDKRDPLKKVPDSDKRDPLKKVPDSDERDPDWVSLLLYSDEKVKISVDCSFKTKLLISRSKREDEGLSDENKFEVKPLPREVSNSLLKEKMDVNLRNSEVLCKLGEGFIELINDDLPSTVTMIAKSLNYFGIDASGVLKKELEEAKELKEASKSFKYSASKLLCMMDEVLPIGILKDLWWPGHHFFRDSGSVHYSDLITYWILEGYLGLSSMTKLYKKGHGILLELMDCGVLKVQEEGYVIMDKTLIIADNLYKYVDQTPSLGLATFFTTDRDSFGGITHEDGMLKTPRTHNKQSSKEECQNLSTILLDGTPFSEEEMQDFLEREKMLQVVTFFNLNIKSLPMSLDMMDGLRVLVLRGCEFLVDAKIQLKSLQALEISGARTLKLKSLFFKNMSNLKSLNLSGLSFVNLPQAIYSLDKLQWLIVKDCRRLKQLESLSKLEHLMVIDLSGNTSLETVDKNFLKFKNLQSLNLSNTLVSTTPLLKNIGSLTHLFCRDCKSLGRLRGLTQLTSLQTIDISGSKEFEEFHDSSLESLRSLKTINLSGTALDRLPLNISKPRYLYLKNCLMLKQLSCIESLEKLEVFDLSGSSNLKEIEDEFFDHMTSLRVLNLSETNVEGLPSLSKLSNLRELLVSHCSSLVRLPSLESATKLEILDASNCNSLEYIECKSIEAMTRLQKLDLSETKIKSLPILSTPSNLRQLLLKNCSALQNLELSGSFSILEELNLSNIESLKGAEFVKDVRTLRILDLSYTSLEQLPPLSKLTNLTHLSLAGFSVSDTELDLEPFSKLEVLDLSLSSIKCLPNLEKSTNLQKLMLKDCPMLEGYTDVKIEDLFEPNYLKIPEDISKLIHLDYLEFPNIKVDSSHEDQWSICKLSDIDKPPVFVSGSQFLQTLKKNQLPHGPYHLCATPVKVERETGDRYLQKNELVHDIYFQTHQFSQYKANKSVQIRGFSHCPKGIENIINNVDLVFLIDYKLKGLPSGFDALMLNKIRGCWLERCGNTVTIFSENEGNDKPNFELPFLEDLGISNMALLESIYQGKRLFRSFDSLKSLYIDCCPKLSTVFSSVWLPTNLEVLQIKHCEKIVSLIGDGGKLPKLMTLHLWELPELEDISASFPSLQTLKIGDCPKLKQTRDKFEISRGLKTLWISGATSLKSLCIENEEIHEPLSLVNLKLENCSMLERVLFSSSPLDNIDTIEIRSCEKIKTLFTDINDKTLCLNTLHLEDLPVLETCASIWTKVKTVSTQECPNLKPIQFVD</sequence>
<organism evidence="8 9">
    <name type="scientific">Artemisia annua</name>
    <name type="common">Sweet wormwood</name>
    <dbReference type="NCBI Taxonomy" id="35608"/>
    <lineage>
        <taxon>Eukaryota</taxon>
        <taxon>Viridiplantae</taxon>
        <taxon>Streptophyta</taxon>
        <taxon>Embryophyta</taxon>
        <taxon>Tracheophyta</taxon>
        <taxon>Spermatophyta</taxon>
        <taxon>Magnoliopsida</taxon>
        <taxon>eudicotyledons</taxon>
        <taxon>Gunneridae</taxon>
        <taxon>Pentapetalae</taxon>
        <taxon>asterids</taxon>
        <taxon>campanulids</taxon>
        <taxon>Asterales</taxon>
        <taxon>Asteraceae</taxon>
        <taxon>Asteroideae</taxon>
        <taxon>Anthemideae</taxon>
        <taxon>Artemisiinae</taxon>
        <taxon>Artemisia</taxon>
    </lineage>
</organism>
<dbReference type="InterPro" id="IPR002182">
    <property type="entry name" value="NB-ARC"/>
</dbReference>
<dbReference type="InterPro" id="IPR057135">
    <property type="entry name" value="At4g27190-like_LRR"/>
</dbReference>
<dbReference type="SUPFAM" id="SSF52058">
    <property type="entry name" value="L domain-like"/>
    <property type="match status" value="4"/>
</dbReference>
<proteinExistence type="inferred from homology"/>
<dbReference type="Pfam" id="PF00931">
    <property type="entry name" value="NB-ARC"/>
    <property type="match status" value="1"/>
</dbReference>
<accession>A0A2U1MG38</accession>
<dbReference type="Pfam" id="PF23247">
    <property type="entry name" value="LRR_RPS2"/>
    <property type="match status" value="1"/>
</dbReference>
<name>A0A2U1MG38_ARTAN</name>
<keyword evidence="3" id="KW-0677">Repeat</keyword>
<dbReference type="InterPro" id="IPR050905">
    <property type="entry name" value="Plant_NBS-LRR"/>
</dbReference>
<dbReference type="PANTHER" id="PTHR33463:SF204">
    <property type="entry name" value="NB-ARC DOMAIN-CONTAINING PROTEIN"/>
    <property type="match status" value="1"/>
</dbReference>
<dbReference type="SMART" id="SM00369">
    <property type="entry name" value="LRR_TYP"/>
    <property type="match status" value="7"/>
</dbReference>
<evidence type="ECO:0000256" key="3">
    <source>
        <dbReference type="ARBA" id="ARBA00022737"/>
    </source>
</evidence>
<dbReference type="InterPro" id="IPR032675">
    <property type="entry name" value="LRR_dom_sf"/>
</dbReference>
<dbReference type="Proteomes" id="UP000245207">
    <property type="component" value="Unassembled WGS sequence"/>
</dbReference>
<dbReference type="InterPro" id="IPR003591">
    <property type="entry name" value="Leu-rich_rpt_typical-subtyp"/>
</dbReference>
<dbReference type="EMBL" id="PKPP01005410">
    <property type="protein sequence ID" value="PWA60235.1"/>
    <property type="molecule type" value="Genomic_DNA"/>
</dbReference>
<feature type="domain" description="Disease resistance protein At4g27190-like leucine-rich repeats" evidence="7">
    <location>
        <begin position="1182"/>
        <end position="1290"/>
    </location>
</feature>
<dbReference type="InterPro" id="IPR001611">
    <property type="entry name" value="Leu-rich_rpt"/>
</dbReference>
<dbReference type="InterPro" id="IPR027417">
    <property type="entry name" value="P-loop_NTPase"/>
</dbReference>
<dbReference type="SUPFAM" id="SSF52540">
    <property type="entry name" value="P-loop containing nucleoside triphosphate hydrolases"/>
    <property type="match status" value="1"/>
</dbReference>
<evidence type="ECO:0000256" key="1">
    <source>
        <dbReference type="ARBA" id="ARBA00008894"/>
    </source>
</evidence>
<dbReference type="GO" id="GO:0006952">
    <property type="term" value="P:defense response"/>
    <property type="evidence" value="ECO:0007669"/>
    <property type="project" value="UniProtKB-ARBA"/>
</dbReference>
<evidence type="ECO:0000256" key="5">
    <source>
        <dbReference type="SAM" id="MobiDB-lite"/>
    </source>
</evidence>
<evidence type="ECO:0000313" key="8">
    <source>
        <dbReference type="EMBL" id="PWA60235.1"/>
    </source>
</evidence>
<dbReference type="PRINTS" id="PR00364">
    <property type="entry name" value="DISEASERSIST"/>
</dbReference>
<feature type="compositionally biased region" description="Basic and acidic residues" evidence="5">
    <location>
        <begin position="159"/>
        <end position="187"/>
    </location>
</feature>
<evidence type="ECO:0000313" key="9">
    <source>
        <dbReference type="Proteomes" id="UP000245207"/>
    </source>
</evidence>
<evidence type="ECO:0000256" key="2">
    <source>
        <dbReference type="ARBA" id="ARBA00022614"/>
    </source>
</evidence>